<dbReference type="EMBL" id="CAXLJM020000034">
    <property type="protein sequence ID" value="CAL8103356.1"/>
    <property type="molecule type" value="Genomic_DNA"/>
</dbReference>
<dbReference type="Pfam" id="PF00240">
    <property type="entry name" value="ubiquitin"/>
    <property type="match status" value="1"/>
</dbReference>
<reference evidence="2 3" key="1">
    <citation type="submission" date="2024-08" db="EMBL/GenBank/DDBJ databases">
        <authorList>
            <person name="Cucini C."/>
            <person name="Frati F."/>
        </authorList>
    </citation>
    <scope>NUCLEOTIDE SEQUENCE [LARGE SCALE GENOMIC DNA]</scope>
</reference>
<feature type="domain" description="Ubiquitin-like" evidence="1">
    <location>
        <begin position="20"/>
        <end position="95"/>
    </location>
</feature>
<organism evidence="2 3">
    <name type="scientific">Orchesella dallaii</name>
    <dbReference type="NCBI Taxonomy" id="48710"/>
    <lineage>
        <taxon>Eukaryota</taxon>
        <taxon>Metazoa</taxon>
        <taxon>Ecdysozoa</taxon>
        <taxon>Arthropoda</taxon>
        <taxon>Hexapoda</taxon>
        <taxon>Collembola</taxon>
        <taxon>Entomobryomorpha</taxon>
        <taxon>Entomobryoidea</taxon>
        <taxon>Orchesellidae</taxon>
        <taxon>Orchesellinae</taxon>
        <taxon>Orchesella</taxon>
    </lineage>
</organism>
<evidence type="ECO:0000259" key="1">
    <source>
        <dbReference type="PROSITE" id="PS50053"/>
    </source>
</evidence>
<accession>A0ABP1QHM6</accession>
<name>A0ABP1QHM6_9HEXA</name>
<dbReference type="InterPro" id="IPR029071">
    <property type="entry name" value="Ubiquitin-like_domsf"/>
</dbReference>
<gene>
    <name evidence="2" type="ORF">ODALV1_LOCUS11426</name>
</gene>
<evidence type="ECO:0000313" key="2">
    <source>
        <dbReference type="EMBL" id="CAL8103356.1"/>
    </source>
</evidence>
<evidence type="ECO:0000313" key="3">
    <source>
        <dbReference type="Proteomes" id="UP001642540"/>
    </source>
</evidence>
<proteinExistence type="predicted"/>
<dbReference type="SMART" id="SM00213">
    <property type="entry name" value="UBQ"/>
    <property type="match status" value="1"/>
</dbReference>
<sequence length="116" mass="13164">MMNDNSSAVTTTSSSSVAKLPILIRSMEGRTTKIEAKVNWTVRQLKEEYGKYIGRSANHVMLLYKARRLNDNDLLSKYNVEPDSVIQSTIRSLGGIGRSGFLNEFMEFWMPFVVLL</sequence>
<comment type="caution">
    <text evidence="2">The sequence shown here is derived from an EMBL/GenBank/DDBJ whole genome shotgun (WGS) entry which is preliminary data.</text>
</comment>
<protein>
    <recommendedName>
        <fullName evidence="1">Ubiquitin-like domain-containing protein</fullName>
    </recommendedName>
</protein>
<dbReference type="PROSITE" id="PS50053">
    <property type="entry name" value="UBIQUITIN_2"/>
    <property type="match status" value="1"/>
</dbReference>
<dbReference type="InterPro" id="IPR000626">
    <property type="entry name" value="Ubiquitin-like_dom"/>
</dbReference>
<dbReference type="Gene3D" id="3.10.20.90">
    <property type="entry name" value="Phosphatidylinositol 3-kinase Catalytic Subunit, Chain A, domain 1"/>
    <property type="match status" value="1"/>
</dbReference>
<dbReference type="SUPFAM" id="SSF54236">
    <property type="entry name" value="Ubiquitin-like"/>
    <property type="match status" value="1"/>
</dbReference>
<keyword evidence="3" id="KW-1185">Reference proteome</keyword>
<dbReference type="CDD" id="cd17039">
    <property type="entry name" value="Ubl_ubiquitin_like"/>
    <property type="match status" value="1"/>
</dbReference>
<dbReference type="Proteomes" id="UP001642540">
    <property type="component" value="Unassembled WGS sequence"/>
</dbReference>